<protein>
    <submittedName>
        <fullName evidence="3">Sensor histidine kinase</fullName>
    </submittedName>
</protein>
<dbReference type="AlphaFoldDB" id="A0A3E2NYB0"/>
<keyword evidence="1" id="KW-1133">Transmembrane helix</keyword>
<gene>
    <name evidence="3" type="ORF">DYU05_10445</name>
</gene>
<feature type="transmembrane region" description="Helical" evidence="1">
    <location>
        <begin position="76"/>
        <end position="95"/>
    </location>
</feature>
<keyword evidence="4" id="KW-1185">Reference proteome</keyword>
<keyword evidence="1" id="KW-0472">Membrane</keyword>
<dbReference type="EMBL" id="QWDE01000001">
    <property type="protein sequence ID" value="RFZ85977.1"/>
    <property type="molecule type" value="Genomic_DNA"/>
</dbReference>
<dbReference type="InterPro" id="IPR050640">
    <property type="entry name" value="Bact_2-comp_sensor_kinase"/>
</dbReference>
<feature type="transmembrane region" description="Helical" evidence="1">
    <location>
        <begin position="12"/>
        <end position="30"/>
    </location>
</feature>
<accession>A0A3E2NYB0</accession>
<sequence>MLQRSKRNVINVFIQILIWVVLGNILLFYQPFLRDISVPYQFWIKQIFVFLLLITAYYINAHVLVPQFLLKKRTGIYFLLIIAIIVAVVFLAGFLDRALQIRHLLEEAFHRNGPPRGGRGGGRGYFDTFTITLTSLVLGISTSVRTTQDWKKNDERQKEMEAEKISSELSFLKAQINPHFFFNTLNNIYALTLVNVETSRTAIHQLSRMMRYVLYDTQNSTALLSQEVAFVKDYISLMQLRLTDKVTVNYQAPVQVSEQPIAPMLFLPFVENAFKHGVSDTLPSTITVHISQEASQVILVVKNSIFKKRGADLEENKGIGLNNTIRRLELLYPGKYTLDVNEDKDANTYTVTLTLLLA</sequence>
<keyword evidence="1" id="KW-0812">Transmembrane</keyword>
<reference evidence="3 4" key="1">
    <citation type="submission" date="2018-08" db="EMBL/GenBank/DDBJ databases">
        <title>Mucilaginibacter terrae sp. nov., isolated from manganese diggings.</title>
        <authorList>
            <person name="Huang Y."/>
            <person name="Zhou Z."/>
        </authorList>
    </citation>
    <scope>NUCLEOTIDE SEQUENCE [LARGE SCALE GENOMIC DNA]</scope>
    <source>
        <strain evidence="3 4">ZH6</strain>
    </source>
</reference>
<dbReference type="PANTHER" id="PTHR34220">
    <property type="entry name" value="SENSOR HISTIDINE KINASE YPDA"/>
    <property type="match status" value="1"/>
</dbReference>
<organism evidence="3 4">
    <name type="scientific">Mucilaginibacter terrenus</name>
    <dbReference type="NCBI Taxonomy" id="2482727"/>
    <lineage>
        <taxon>Bacteria</taxon>
        <taxon>Pseudomonadati</taxon>
        <taxon>Bacteroidota</taxon>
        <taxon>Sphingobacteriia</taxon>
        <taxon>Sphingobacteriales</taxon>
        <taxon>Sphingobacteriaceae</taxon>
        <taxon>Mucilaginibacter</taxon>
    </lineage>
</organism>
<comment type="caution">
    <text evidence="3">The sequence shown here is derived from an EMBL/GenBank/DDBJ whole genome shotgun (WGS) entry which is preliminary data.</text>
</comment>
<dbReference type="Proteomes" id="UP000260823">
    <property type="component" value="Unassembled WGS sequence"/>
</dbReference>
<feature type="transmembrane region" description="Helical" evidence="1">
    <location>
        <begin position="42"/>
        <end position="64"/>
    </location>
</feature>
<feature type="domain" description="Signal transduction histidine kinase internal region" evidence="2">
    <location>
        <begin position="168"/>
        <end position="245"/>
    </location>
</feature>
<dbReference type="GO" id="GO:0000155">
    <property type="term" value="F:phosphorelay sensor kinase activity"/>
    <property type="evidence" value="ECO:0007669"/>
    <property type="project" value="InterPro"/>
</dbReference>
<keyword evidence="3" id="KW-0808">Transferase</keyword>
<dbReference type="PANTHER" id="PTHR34220:SF7">
    <property type="entry name" value="SENSOR HISTIDINE KINASE YPDA"/>
    <property type="match status" value="1"/>
</dbReference>
<name>A0A3E2NYB0_9SPHI</name>
<evidence type="ECO:0000313" key="3">
    <source>
        <dbReference type="EMBL" id="RFZ85977.1"/>
    </source>
</evidence>
<proteinExistence type="predicted"/>
<dbReference type="RefSeq" id="WP_117382871.1">
    <property type="nucleotide sequence ID" value="NZ_QWDE01000001.1"/>
</dbReference>
<dbReference type="InterPro" id="IPR036890">
    <property type="entry name" value="HATPase_C_sf"/>
</dbReference>
<evidence type="ECO:0000259" key="2">
    <source>
        <dbReference type="Pfam" id="PF06580"/>
    </source>
</evidence>
<evidence type="ECO:0000313" key="4">
    <source>
        <dbReference type="Proteomes" id="UP000260823"/>
    </source>
</evidence>
<dbReference type="Pfam" id="PF06580">
    <property type="entry name" value="His_kinase"/>
    <property type="match status" value="1"/>
</dbReference>
<dbReference type="SUPFAM" id="SSF55874">
    <property type="entry name" value="ATPase domain of HSP90 chaperone/DNA topoisomerase II/histidine kinase"/>
    <property type="match status" value="1"/>
</dbReference>
<evidence type="ECO:0000256" key="1">
    <source>
        <dbReference type="SAM" id="Phobius"/>
    </source>
</evidence>
<dbReference type="Gene3D" id="3.30.565.10">
    <property type="entry name" value="Histidine kinase-like ATPase, C-terminal domain"/>
    <property type="match status" value="1"/>
</dbReference>
<dbReference type="InterPro" id="IPR010559">
    <property type="entry name" value="Sig_transdc_His_kin_internal"/>
</dbReference>
<dbReference type="OrthoDB" id="9792992at2"/>
<dbReference type="GO" id="GO:0016020">
    <property type="term" value="C:membrane"/>
    <property type="evidence" value="ECO:0007669"/>
    <property type="project" value="InterPro"/>
</dbReference>
<keyword evidence="3" id="KW-0418">Kinase</keyword>